<protein>
    <submittedName>
        <fullName evidence="2">Uncharacterized protein</fullName>
    </submittedName>
</protein>
<gene>
    <name evidence="2" type="ORF">NDU88_009382</name>
</gene>
<dbReference type="AlphaFoldDB" id="A0AAV7PT46"/>
<sequence>MESSAQDMKPADRRGARRLEQLGGSSAGVSAGMLLSPSPPAWSPSPVLACRAPLPAYLKLQRLASSHQPSAQR</sequence>
<evidence type="ECO:0000313" key="3">
    <source>
        <dbReference type="Proteomes" id="UP001066276"/>
    </source>
</evidence>
<accession>A0AAV7PT46</accession>
<feature type="region of interest" description="Disordered" evidence="1">
    <location>
        <begin position="1"/>
        <end position="44"/>
    </location>
</feature>
<proteinExistence type="predicted"/>
<keyword evidence="3" id="KW-1185">Reference proteome</keyword>
<evidence type="ECO:0000256" key="1">
    <source>
        <dbReference type="SAM" id="MobiDB-lite"/>
    </source>
</evidence>
<comment type="caution">
    <text evidence="2">The sequence shown here is derived from an EMBL/GenBank/DDBJ whole genome shotgun (WGS) entry which is preliminary data.</text>
</comment>
<dbReference type="EMBL" id="JANPWB010000011">
    <property type="protein sequence ID" value="KAJ1131039.1"/>
    <property type="molecule type" value="Genomic_DNA"/>
</dbReference>
<name>A0AAV7PT46_PLEWA</name>
<reference evidence="2" key="1">
    <citation type="journal article" date="2022" name="bioRxiv">
        <title>Sequencing and chromosome-scale assembly of the giantPleurodeles waltlgenome.</title>
        <authorList>
            <person name="Brown T."/>
            <person name="Elewa A."/>
            <person name="Iarovenko S."/>
            <person name="Subramanian E."/>
            <person name="Araus A.J."/>
            <person name="Petzold A."/>
            <person name="Susuki M."/>
            <person name="Suzuki K.-i.T."/>
            <person name="Hayashi T."/>
            <person name="Toyoda A."/>
            <person name="Oliveira C."/>
            <person name="Osipova E."/>
            <person name="Leigh N.D."/>
            <person name="Simon A."/>
            <person name="Yun M.H."/>
        </authorList>
    </citation>
    <scope>NUCLEOTIDE SEQUENCE</scope>
    <source>
        <strain evidence="2">20211129_DDA</strain>
        <tissue evidence="2">Liver</tissue>
    </source>
</reference>
<feature type="compositionally biased region" description="Basic and acidic residues" evidence="1">
    <location>
        <begin position="9"/>
        <end position="20"/>
    </location>
</feature>
<dbReference type="Proteomes" id="UP001066276">
    <property type="component" value="Chromosome 7"/>
</dbReference>
<evidence type="ECO:0000313" key="2">
    <source>
        <dbReference type="EMBL" id="KAJ1131039.1"/>
    </source>
</evidence>
<organism evidence="2 3">
    <name type="scientific">Pleurodeles waltl</name>
    <name type="common">Iberian ribbed newt</name>
    <dbReference type="NCBI Taxonomy" id="8319"/>
    <lineage>
        <taxon>Eukaryota</taxon>
        <taxon>Metazoa</taxon>
        <taxon>Chordata</taxon>
        <taxon>Craniata</taxon>
        <taxon>Vertebrata</taxon>
        <taxon>Euteleostomi</taxon>
        <taxon>Amphibia</taxon>
        <taxon>Batrachia</taxon>
        <taxon>Caudata</taxon>
        <taxon>Salamandroidea</taxon>
        <taxon>Salamandridae</taxon>
        <taxon>Pleurodelinae</taxon>
        <taxon>Pleurodeles</taxon>
    </lineage>
</organism>